<dbReference type="Proteomes" id="UP000400924">
    <property type="component" value="Unassembled WGS sequence"/>
</dbReference>
<proteinExistence type="predicted"/>
<comment type="caution">
    <text evidence="2">The sequence shown here is derived from an EMBL/GenBank/DDBJ whole genome shotgun (WGS) entry which is preliminary data.</text>
</comment>
<evidence type="ECO:0008006" key="4">
    <source>
        <dbReference type="Google" id="ProtNLM"/>
    </source>
</evidence>
<name>A0A5N8XKD3_9ACTN</name>
<organism evidence="2 3">
    <name type="scientific">Streptomyces spongiae</name>
    <dbReference type="NCBI Taxonomy" id="565072"/>
    <lineage>
        <taxon>Bacteria</taxon>
        <taxon>Bacillati</taxon>
        <taxon>Actinomycetota</taxon>
        <taxon>Actinomycetes</taxon>
        <taxon>Kitasatosporales</taxon>
        <taxon>Streptomycetaceae</taxon>
        <taxon>Streptomyces</taxon>
    </lineage>
</organism>
<keyword evidence="3" id="KW-1185">Reference proteome</keyword>
<reference evidence="2 3" key="1">
    <citation type="submission" date="2019-07" db="EMBL/GenBank/DDBJ databases">
        <title>New species of Amycolatopsis and Streptomyces.</title>
        <authorList>
            <person name="Duangmal K."/>
            <person name="Teo W.F.A."/>
            <person name="Lipun K."/>
        </authorList>
    </citation>
    <scope>NUCLEOTIDE SEQUENCE [LARGE SCALE GENOMIC DNA]</scope>
    <source>
        <strain evidence="2 3">NBRC 106415</strain>
    </source>
</reference>
<evidence type="ECO:0000313" key="2">
    <source>
        <dbReference type="EMBL" id="MPY59921.1"/>
    </source>
</evidence>
<keyword evidence="1" id="KW-0472">Membrane</keyword>
<keyword evidence="1" id="KW-1133">Transmembrane helix</keyword>
<dbReference type="EMBL" id="VJZC01000173">
    <property type="protein sequence ID" value="MPY59921.1"/>
    <property type="molecule type" value="Genomic_DNA"/>
</dbReference>
<evidence type="ECO:0000313" key="3">
    <source>
        <dbReference type="Proteomes" id="UP000400924"/>
    </source>
</evidence>
<gene>
    <name evidence="2" type="ORF">FNH08_22950</name>
</gene>
<protein>
    <recommendedName>
        <fullName evidence="4">PH domain-containing protein</fullName>
    </recommendedName>
</protein>
<keyword evidence="1" id="KW-0812">Transmembrane</keyword>
<dbReference type="AlphaFoldDB" id="A0A5N8XKD3"/>
<sequence>MAYDSHWAGELRSTIRCSGGLLGLLLLVDWGAGDFSPWRAALWGVLAVLLFLVLLPPRVAAGAGWLSSRGLRRERRVRTDHLVSVRWLEGVTQRLVLRDAFGDRVEIDPRVLVANPPLWHRLNEDARASAAQGMLLCGGTALLQLSQRIDRETARTVFKVSGLE</sequence>
<feature type="transmembrane region" description="Helical" evidence="1">
    <location>
        <begin position="41"/>
        <end position="66"/>
    </location>
</feature>
<evidence type="ECO:0000256" key="1">
    <source>
        <dbReference type="SAM" id="Phobius"/>
    </source>
</evidence>
<accession>A0A5N8XKD3</accession>